<dbReference type="AlphaFoldDB" id="W9WP93"/>
<dbReference type="OrthoDB" id="4141520at2759"/>
<dbReference type="InterPro" id="IPR013094">
    <property type="entry name" value="AB_hydrolase_3"/>
</dbReference>
<protein>
    <recommendedName>
        <fullName evidence="2">Alpha/beta hydrolase fold-3 domain-containing protein</fullName>
    </recommendedName>
</protein>
<evidence type="ECO:0000259" key="2">
    <source>
        <dbReference type="Pfam" id="PF07859"/>
    </source>
</evidence>
<dbReference type="PANTHER" id="PTHR48081">
    <property type="entry name" value="AB HYDROLASE SUPERFAMILY PROTEIN C4A8.06C"/>
    <property type="match status" value="1"/>
</dbReference>
<reference evidence="3 4" key="1">
    <citation type="submission" date="2013-03" db="EMBL/GenBank/DDBJ databases">
        <title>The Genome Sequence of Cladophialophora psammophila CBS 110553.</title>
        <authorList>
            <consortium name="The Broad Institute Genomics Platform"/>
            <person name="Cuomo C."/>
            <person name="de Hoog S."/>
            <person name="Gorbushina A."/>
            <person name="Walker B."/>
            <person name="Young S.K."/>
            <person name="Zeng Q."/>
            <person name="Gargeya S."/>
            <person name="Fitzgerald M."/>
            <person name="Haas B."/>
            <person name="Abouelleil A."/>
            <person name="Allen A.W."/>
            <person name="Alvarado L."/>
            <person name="Arachchi H.M."/>
            <person name="Berlin A.M."/>
            <person name="Chapman S.B."/>
            <person name="Gainer-Dewar J."/>
            <person name="Goldberg J."/>
            <person name="Griggs A."/>
            <person name="Gujja S."/>
            <person name="Hansen M."/>
            <person name="Howarth C."/>
            <person name="Imamovic A."/>
            <person name="Ireland A."/>
            <person name="Larimer J."/>
            <person name="McCowan C."/>
            <person name="Murphy C."/>
            <person name="Pearson M."/>
            <person name="Poon T.W."/>
            <person name="Priest M."/>
            <person name="Roberts A."/>
            <person name="Saif S."/>
            <person name="Shea T."/>
            <person name="Sisk P."/>
            <person name="Sykes S."/>
            <person name="Wortman J."/>
            <person name="Nusbaum C."/>
            <person name="Birren B."/>
        </authorList>
    </citation>
    <scope>NUCLEOTIDE SEQUENCE [LARGE SCALE GENOMIC DNA]</scope>
    <source>
        <strain evidence="3 4">CBS 110553</strain>
    </source>
</reference>
<proteinExistence type="predicted"/>
<dbReference type="Pfam" id="PF07859">
    <property type="entry name" value="Abhydrolase_3"/>
    <property type="match status" value="1"/>
</dbReference>
<dbReference type="HOGENOM" id="CLU_012494_6_3_1"/>
<organism evidence="3 4">
    <name type="scientific">Cladophialophora psammophila CBS 110553</name>
    <dbReference type="NCBI Taxonomy" id="1182543"/>
    <lineage>
        <taxon>Eukaryota</taxon>
        <taxon>Fungi</taxon>
        <taxon>Dikarya</taxon>
        <taxon>Ascomycota</taxon>
        <taxon>Pezizomycotina</taxon>
        <taxon>Eurotiomycetes</taxon>
        <taxon>Chaetothyriomycetidae</taxon>
        <taxon>Chaetothyriales</taxon>
        <taxon>Herpotrichiellaceae</taxon>
        <taxon>Cladophialophora</taxon>
    </lineage>
</organism>
<name>W9WP93_9EURO</name>
<evidence type="ECO:0000313" key="4">
    <source>
        <dbReference type="Proteomes" id="UP000019471"/>
    </source>
</evidence>
<sequence>MDDPQTWVHYGAIDPELAEIFRQDNTPKFAKDNKISSIPTTRTAWNPIYKELAANALANAQKNGVKGQEIYIPRRDGSLARCLLYQPEQSPPSASPLVVFFHGGGFCFGCPEMESINCINVVQTYRAVAISVEYRLSPESRFPGAIHDSWDALHWIAENASQLSSDPSTGFIIGGTSAGGNISAVVSHLARDEKLSPALTGVYLNIPTVLAPEVVPEKYRSMYLSRQQNKDAPVLTKANMDMYKEAYAPDPRSELWSPFNWPSGHAKLPPHYLQVCGLDLLRDEALIYERVLRRDYNIPTKVDIYPGLPHVFYANFPQHSRSKEYAKDTTQGIGWLLEAQRLSDQ</sequence>
<accession>W9WP93</accession>
<gene>
    <name evidence="3" type="ORF">A1O5_10623</name>
</gene>
<dbReference type="GO" id="GO:0016787">
    <property type="term" value="F:hydrolase activity"/>
    <property type="evidence" value="ECO:0007669"/>
    <property type="project" value="UniProtKB-KW"/>
</dbReference>
<keyword evidence="1" id="KW-0378">Hydrolase</keyword>
<dbReference type="InterPro" id="IPR050300">
    <property type="entry name" value="GDXG_lipolytic_enzyme"/>
</dbReference>
<keyword evidence="4" id="KW-1185">Reference proteome</keyword>
<dbReference type="EMBL" id="AMGX01000020">
    <property type="protein sequence ID" value="EXJ66471.1"/>
    <property type="molecule type" value="Genomic_DNA"/>
</dbReference>
<dbReference type="STRING" id="1182543.W9WP93"/>
<comment type="caution">
    <text evidence="3">The sequence shown here is derived from an EMBL/GenBank/DDBJ whole genome shotgun (WGS) entry which is preliminary data.</text>
</comment>
<feature type="domain" description="Alpha/beta hydrolase fold-3" evidence="2">
    <location>
        <begin position="98"/>
        <end position="313"/>
    </location>
</feature>
<dbReference type="SUPFAM" id="SSF53474">
    <property type="entry name" value="alpha/beta-Hydrolases"/>
    <property type="match status" value="1"/>
</dbReference>
<dbReference type="PANTHER" id="PTHR48081:SF8">
    <property type="entry name" value="ALPHA_BETA HYDROLASE FOLD-3 DOMAIN-CONTAINING PROTEIN-RELATED"/>
    <property type="match status" value="1"/>
</dbReference>
<evidence type="ECO:0000313" key="3">
    <source>
        <dbReference type="EMBL" id="EXJ66471.1"/>
    </source>
</evidence>
<dbReference type="Proteomes" id="UP000019471">
    <property type="component" value="Unassembled WGS sequence"/>
</dbReference>
<dbReference type="eggNOG" id="KOG1515">
    <property type="taxonomic scope" value="Eukaryota"/>
</dbReference>
<dbReference type="RefSeq" id="XP_007749389.1">
    <property type="nucleotide sequence ID" value="XM_007751199.1"/>
</dbReference>
<dbReference type="GeneID" id="19195316"/>
<dbReference type="Gene3D" id="3.40.50.1820">
    <property type="entry name" value="alpha/beta hydrolase"/>
    <property type="match status" value="1"/>
</dbReference>
<evidence type="ECO:0000256" key="1">
    <source>
        <dbReference type="ARBA" id="ARBA00022801"/>
    </source>
</evidence>
<dbReference type="InterPro" id="IPR029058">
    <property type="entry name" value="AB_hydrolase_fold"/>
</dbReference>